<proteinExistence type="predicted"/>
<protein>
    <submittedName>
        <fullName evidence="1">Uncharacterized protein</fullName>
    </submittedName>
</protein>
<accession>A0A0F8ZZ42</accession>
<organism evidence="1">
    <name type="scientific">marine sediment metagenome</name>
    <dbReference type="NCBI Taxonomy" id="412755"/>
    <lineage>
        <taxon>unclassified sequences</taxon>
        <taxon>metagenomes</taxon>
        <taxon>ecological metagenomes</taxon>
    </lineage>
</organism>
<comment type="caution">
    <text evidence="1">The sequence shown here is derived from an EMBL/GenBank/DDBJ whole genome shotgun (WGS) entry which is preliminary data.</text>
</comment>
<feature type="non-terminal residue" evidence="1">
    <location>
        <position position="1"/>
    </location>
</feature>
<dbReference type="EMBL" id="LAZR01057624">
    <property type="protein sequence ID" value="KKK71674.1"/>
    <property type="molecule type" value="Genomic_DNA"/>
</dbReference>
<evidence type="ECO:0000313" key="1">
    <source>
        <dbReference type="EMBL" id="KKK71674.1"/>
    </source>
</evidence>
<sequence>QDKQQDDTKKYNQYVFCFDIKNHDWHIRVRTDSLSREDMARLQTGIDPLSFCGRGMVYDIGIPVEKKNMTARVCSVCEAGYLTREGEESDGDEETNQRGEAKG</sequence>
<reference evidence="1" key="1">
    <citation type="journal article" date="2015" name="Nature">
        <title>Complex archaea that bridge the gap between prokaryotes and eukaryotes.</title>
        <authorList>
            <person name="Spang A."/>
            <person name="Saw J.H."/>
            <person name="Jorgensen S.L."/>
            <person name="Zaremba-Niedzwiedzka K."/>
            <person name="Martijn J."/>
            <person name="Lind A.E."/>
            <person name="van Eijk R."/>
            <person name="Schleper C."/>
            <person name="Guy L."/>
            <person name="Ettema T.J."/>
        </authorList>
    </citation>
    <scope>NUCLEOTIDE SEQUENCE</scope>
</reference>
<dbReference type="AlphaFoldDB" id="A0A0F8ZZ42"/>
<gene>
    <name evidence="1" type="ORF">LCGC14_2911560</name>
</gene>
<name>A0A0F8ZZ42_9ZZZZ</name>